<proteinExistence type="predicted"/>
<dbReference type="PANTHER" id="PTHR36341">
    <property type="entry name" value="DUF2996 FAMILY PROTEIN"/>
    <property type="match status" value="1"/>
</dbReference>
<evidence type="ECO:0000313" key="3">
    <source>
        <dbReference type="Proteomes" id="UP000217895"/>
    </source>
</evidence>
<name>A0A1Z4JN76_LEPBY</name>
<protein>
    <recommendedName>
        <fullName evidence="4">DUF2996 domain-containing protein</fullName>
    </recommendedName>
</protein>
<gene>
    <name evidence="2" type="ORF">NIES2135_49710</name>
</gene>
<dbReference type="AlphaFoldDB" id="A0A1Z4JN76"/>
<organism evidence="2 3">
    <name type="scientific">Leptolyngbya boryana NIES-2135</name>
    <dbReference type="NCBI Taxonomy" id="1973484"/>
    <lineage>
        <taxon>Bacteria</taxon>
        <taxon>Bacillati</taxon>
        <taxon>Cyanobacteriota</taxon>
        <taxon>Cyanophyceae</taxon>
        <taxon>Leptolyngbyales</taxon>
        <taxon>Leptolyngbyaceae</taxon>
        <taxon>Leptolyngbya group</taxon>
        <taxon>Leptolyngbya</taxon>
    </lineage>
</organism>
<dbReference type="EMBL" id="AP018203">
    <property type="protein sequence ID" value="BAY58098.1"/>
    <property type="molecule type" value="Genomic_DNA"/>
</dbReference>
<accession>A0A1Z4JN76</accession>
<dbReference type="Proteomes" id="UP000217895">
    <property type="component" value="Chromosome"/>
</dbReference>
<evidence type="ECO:0000256" key="1">
    <source>
        <dbReference type="SAM" id="MobiDB-lite"/>
    </source>
</evidence>
<reference evidence="2 3" key="1">
    <citation type="submission" date="2017-06" db="EMBL/GenBank/DDBJ databases">
        <title>Genome sequencing of cyanobaciteial culture collection at National Institute for Environmental Studies (NIES).</title>
        <authorList>
            <person name="Hirose Y."/>
            <person name="Shimura Y."/>
            <person name="Fujisawa T."/>
            <person name="Nakamura Y."/>
            <person name="Kawachi M."/>
        </authorList>
    </citation>
    <scope>NUCLEOTIDE SEQUENCE [LARGE SCALE GENOMIC DNA]</scope>
    <source>
        <strain evidence="2 3">NIES-2135</strain>
    </source>
</reference>
<dbReference type="Pfam" id="PF11210">
    <property type="entry name" value="DUF2996"/>
    <property type="match status" value="1"/>
</dbReference>
<feature type="compositionally biased region" description="Polar residues" evidence="1">
    <location>
        <begin position="33"/>
        <end position="43"/>
    </location>
</feature>
<dbReference type="PANTHER" id="PTHR36341:SF3">
    <property type="entry name" value="DUF2996 FAMILY PROTEIN"/>
    <property type="match status" value="1"/>
</dbReference>
<dbReference type="InterPro" id="IPR021374">
    <property type="entry name" value="DUF2996"/>
</dbReference>
<evidence type="ECO:0008006" key="4">
    <source>
        <dbReference type="Google" id="ProtNLM"/>
    </source>
</evidence>
<evidence type="ECO:0000313" key="2">
    <source>
        <dbReference type="EMBL" id="BAY58098.1"/>
    </source>
</evidence>
<feature type="region of interest" description="Disordered" evidence="1">
    <location>
        <begin position="1"/>
        <end position="83"/>
    </location>
</feature>
<keyword evidence="3" id="KW-1185">Reference proteome</keyword>
<sequence length="208" mass="23119">MATEETNPQGEDKELPPTVGGNVPEVVKENLHSESTSATTEIPSANAPDPTAVENNVNSAKPKAAKSDEALKPAKAKKEKAPSVEDKPFGEFIQQDYLPALKQGLEKLGTRSLELHFEKRKIPIKGYDQAPECWQVIGKWQPSYKQLREFNIYFFDESINGLKGFACAEGDLLSTMESFLIDERKVSLDLLVFGAVQRLNGQKWLARN</sequence>